<protein>
    <submittedName>
        <fullName evidence="1">Uncharacterized protein</fullName>
    </submittedName>
</protein>
<accession>A0A0A9DJR8</accession>
<organism evidence="1">
    <name type="scientific">Arundo donax</name>
    <name type="common">Giant reed</name>
    <name type="synonym">Donax arundinaceus</name>
    <dbReference type="NCBI Taxonomy" id="35708"/>
    <lineage>
        <taxon>Eukaryota</taxon>
        <taxon>Viridiplantae</taxon>
        <taxon>Streptophyta</taxon>
        <taxon>Embryophyta</taxon>
        <taxon>Tracheophyta</taxon>
        <taxon>Spermatophyta</taxon>
        <taxon>Magnoliopsida</taxon>
        <taxon>Liliopsida</taxon>
        <taxon>Poales</taxon>
        <taxon>Poaceae</taxon>
        <taxon>PACMAD clade</taxon>
        <taxon>Arundinoideae</taxon>
        <taxon>Arundineae</taxon>
        <taxon>Arundo</taxon>
    </lineage>
</organism>
<dbReference type="EMBL" id="GBRH01210967">
    <property type="protein sequence ID" value="JAD86928.1"/>
    <property type="molecule type" value="Transcribed_RNA"/>
</dbReference>
<reference evidence="1" key="1">
    <citation type="submission" date="2014-09" db="EMBL/GenBank/DDBJ databases">
        <authorList>
            <person name="Magalhaes I.L.F."/>
            <person name="Oliveira U."/>
            <person name="Santos F.R."/>
            <person name="Vidigal T.H.D.A."/>
            <person name="Brescovit A.D."/>
            <person name="Santos A.J."/>
        </authorList>
    </citation>
    <scope>NUCLEOTIDE SEQUENCE</scope>
    <source>
        <tissue evidence="1">Shoot tissue taken approximately 20 cm above the soil surface</tissue>
    </source>
</reference>
<evidence type="ECO:0000313" key="1">
    <source>
        <dbReference type="EMBL" id="JAD86928.1"/>
    </source>
</evidence>
<proteinExistence type="predicted"/>
<sequence length="42" mass="4612">MISQVTCPRACHIKMTKNDHKLHFGGPQNYTSGGPQLTISTI</sequence>
<dbReference type="AlphaFoldDB" id="A0A0A9DJR8"/>
<name>A0A0A9DJR8_ARUDO</name>
<reference evidence="1" key="2">
    <citation type="journal article" date="2015" name="Data Brief">
        <title>Shoot transcriptome of the giant reed, Arundo donax.</title>
        <authorList>
            <person name="Barrero R.A."/>
            <person name="Guerrero F.D."/>
            <person name="Moolhuijzen P."/>
            <person name="Goolsby J.A."/>
            <person name="Tidwell J."/>
            <person name="Bellgard S.E."/>
            <person name="Bellgard M.I."/>
        </authorList>
    </citation>
    <scope>NUCLEOTIDE SEQUENCE</scope>
    <source>
        <tissue evidence="1">Shoot tissue taken approximately 20 cm above the soil surface</tissue>
    </source>
</reference>